<dbReference type="SMART" id="SM00091">
    <property type="entry name" value="PAS"/>
    <property type="match status" value="1"/>
</dbReference>
<protein>
    <submittedName>
        <fullName evidence="2">Chemotaxis protein</fullName>
    </submittedName>
</protein>
<feature type="domain" description="PAS" evidence="1">
    <location>
        <begin position="25"/>
        <end position="76"/>
    </location>
</feature>
<dbReference type="Proteomes" id="UP000290657">
    <property type="component" value="Unassembled WGS sequence"/>
</dbReference>
<dbReference type="SUPFAM" id="SSF55785">
    <property type="entry name" value="PYP-like sensor domain (PAS domain)"/>
    <property type="match status" value="1"/>
</dbReference>
<dbReference type="InterPro" id="IPR000014">
    <property type="entry name" value="PAS"/>
</dbReference>
<dbReference type="EMBL" id="PDKN01000004">
    <property type="protein sequence ID" value="RXJ57620.1"/>
    <property type="molecule type" value="Genomic_DNA"/>
</dbReference>
<evidence type="ECO:0000313" key="2">
    <source>
        <dbReference type="EMBL" id="RXJ57620.1"/>
    </source>
</evidence>
<dbReference type="AlphaFoldDB" id="A0A4V1LNY3"/>
<organism evidence="2 3">
    <name type="scientific">Candidatus Marinarcus aquaticus</name>
    <dbReference type="NCBI Taxonomy" id="2044504"/>
    <lineage>
        <taxon>Bacteria</taxon>
        <taxon>Pseudomonadati</taxon>
        <taxon>Campylobacterota</taxon>
        <taxon>Epsilonproteobacteria</taxon>
        <taxon>Campylobacterales</taxon>
        <taxon>Arcobacteraceae</taxon>
        <taxon>Candidatus Marinarcus</taxon>
    </lineage>
</organism>
<proteinExistence type="predicted"/>
<accession>A0A4V1LNY3</accession>
<gene>
    <name evidence="2" type="ORF">CRV04_07355</name>
</gene>
<evidence type="ECO:0000259" key="1">
    <source>
        <dbReference type="PROSITE" id="PS50112"/>
    </source>
</evidence>
<dbReference type="PROSITE" id="PS50112">
    <property type="entry name" value="PAS"/>
    <property type="match status" value="1"/>
</dbReference>
<reference evidence="2 3" key="1">
    <citation type="submission" date="2017-10" db="EMBL/GenBank/DDBJ databases">
        <title>Genomics of the genus Arcobacter.</title>
        <authorList>
            <person name="Perez-Cataluna A."/>
            <person name="Figueras M.J."/>
        </authorList>
    </citation>
    <scope>NUCLEOTIDE SEQUENCE [LARGE SCALE GENOMIC DNA]</scope>
    <source>
        <strain evidence="2 3">CECT 8987</strain>
    </source>
</reference>
<evidence type="ECO:0000313" key="3">
    <source>
        <dbReference type="Proteomes" id="UP000290657"/>
    </source>
</evidence>
<dbReference type="InterPro" id="IPR013655">
    <property type="entry name" value="PAS_fold_3"/>
</dbReference>
<dbReference type="CDD" id="cd00130">
    <property type="entry name" value="PAS"/>
    <property type="match status" value="1"/>
</dbReference>
<sequence>MQYNNSEFLIETSVPESELIVSRTNLKGEITYANEAFADISGYSVDELIGKPHNIVRHPDMPKAVFKEMWQTIKEYKKWTGFIKNMRKDGGFYWVHAEVSGIFKDHILTEYKSIRTPMTYEQKLEAQTKYDAMKEAPGELKRKVIYE</sequence>
<keyword evidence="3" id="KW-1185">Reference proteome</keyword>
<dbReference type="InterPro" id="IPR035965">
    <property type="entry name" value="PAS-like_dom_sf"/>
</dbReference>
<dbReference type="RefSeq" id="WP_128996192.1">
    <property type="nucleotide sequence ID" value="NZ_PDKN01000004.1"/>
</dbReference>
<comment type="caution">
    <text evidence="2">The sequence shown here is derived from an EMBL/GenBank/DDBJ whole genome shotgun (WGS) entry which is preliminary data.</text>
</comment>
<dbReference type="Gene3D" id="3.30.450.20">
    <property type="entry name" value="PAS domain"/>
    <property type="match status" value="1"/>
</dbReference>
<dbReference type="OrthoDB" id="9806477at2"/>
<name>A0A4V1LNY3_9BACT</name>
<dbReference type="NCBIfam" id="TIGR00229">
    <property type="entry name" value="sensory_box"/>
    <property type="match status" value="1"/>
</dbReference>
<dbReference type="Pfam" id="PF08447">
    <property type="entry name" value="PAS_3"/>
    <property type="match status" value="1"/>
</dbReference>